<gene>
    <name evidence="5" type="ORF">BSO21_07885</name>
</gene>
<sequence>MPHEVSRTPHFLSPFPNAEEPAIQELLENRLAISASDAAVRIRALALTDKQGVLLDERLSAINPDDGRPVLICSLAQELDGFTDFILAHVASRIAAGLAMAAKICMDCEILIYAETEAQAEMLAAPLREIAPASLISVKYGPASPVLREETALYNAIDNGVIRCDLWVKSFSAEGWQGRPTFLLDVETAYWIYEGVSSSRRQEKLIMITTDERTRVVAVALGTPVSALLEELELAPAKPLLLGGMLGRFASAPALTSEFISYDSVYDSIRIFTDKHCMATIAKGLLSAAAETSCGKCVICREGSWQLKAVFTDVTEGRAKKEDLDLVTDIGELIGEGSFCAFGRNMVGPALSAVACSRLDLEAHIVRKTCPASVCTHFLAYVIDPKLCSGCGECLDVCPENAIQGKSGYIHMIDPAICEKCGRCTEVCEENAIVTASGRIRVPKQLTRVGRFK</sequence>
<dbReference type="PANTHER" id="PTHR43578">
    <property type="entry name" value="NADH-QUINONE OXIDOREDUCTASE SUBUNIT F"/>
    <property type="match status" value="1"/>
</dbReference>
<evidence type="ECO:0000256" key="2">
    <source>
        <dbReference type="ARBA" id="ARBA00023004"/>
    </source>
</evidence>
<keyword evidence="3" id="KW-0411">Iron-sulfur</keyword>
<evidence type="ECO:0000256" key="3">
    <source>
        <dbReference type="ARBA" id="ARBA00023014"/>
    </source>
</evidence>
<dbReference type="Gene3D" id="3.40.50.11540">
    <property type="entry name" value="NADH-ubiquinone oxidoreductase 51kDa subunit"/>
    <property type="match status" value="1"/>
</dbReference>
<dbReference type="RefSeq" id="WP_076218365.1">
    <property type="nucleotide sequence ID" value="NZ_MPVP01000031.1"/>
</dbReference>
<dbReference type="EMBL" id="MPVP01000031">
    <property type="protein sequence ID" value="OMD36026.1"/>
    <property type="molecule type" value="Genomic_DNA"/>
</dbReference>
<organism evidence="5 6">
    <name type="scientific">Paenibacillus odorifer</name>
    <dbReference type="NCBI Taxonomy" id="189426"/>
    <lineage>
        <taxon>Bacteria</taxon>
        <taxon>Bacillati</taxon>
        <taxon>Bacillota</taxon>
        <taxon>Bacilli</taxon>
        <taxon>Bacillales</taxon>
        <taxon>Paenibacillaceae</taxon>
        <taxon>Paenibacillus</taxon>
    </lineage>
</organism>
<dbReference type="InterPro" id="IPR037225">
    <property type="entry name" value="Nuo51_FMN-bd_sf"/>
</dbReference>
<evidence type="ECO:0000256" key="1">
    <source>
        <dbReference type="ARBA" id="ARBA00022723"/>
    </source>
</evidence>
<evidence type="ECO:0000313" key="5">
    <source>
        <dbReference type="EMBL" id="OMD36026.1"/>
    </source>
</evidence>
<dbReference type="InterPro" id="IPR019575">
    <property type="entry name" value="Nuop51_4Fe4S-bd"/>
</dbReference>
<comment type="caution">
    <text evidence="5">The sequence shown here is derived from an EMBL/GenBank/DDBJ whole genome shotgun (WGS) entry which is preliminary data.</text>
</comment>
<keyword evidence="6" id="KW-1185">Reference proteome</keyword>
<keyword evidence="2" id="KW-0408">Iron</keyword>
<protein>
    <recommendedName>
        <fullName evidence="4">4Fe-4S ferredoxin-type domain-containing protein</fullName>
    </recommendedName>
</protein>
<dbReference type="InterPro" id="IPR017900">
    <property type="entry name" value="4Fe4S_Fe_S_CS"/>
</dbReference>
<evidence type="ECO:0000313" key="6">
    <source>
        <dbReference type="Proteomes" id="UP000187158"/>
    </source>
</evidence>
<name>A0ABX3GSB4_9BACL</name>
<feature type="domain" description="4Fe-4S ferredoxin-type" evidence="4">
    <location>
        <begin position="409"/>
        <end position="438"/>
    </location>
</feature>
<dbReference type="PROSITE" id="PS00198">
    <property type="entry name" value="4FE4S_FER_1"/>
    <property type="match status" value="2"/>
</dbReference>
<dbReference type="Gene3D" id="3.30.70.20">
    <property type="match status" value="1"/>
</dbReference>
<dbReference type="PROSITE" id="PS51379">
    <property type="entry name" value="4FE4S_FER_2"/>
    <property type="match status" value="2"/>
</dbReference>
<dbReference type="InterPro" id="IPR037207">
    <property type="entry name" value="Nuop51_4Fe4S-bd_sf"/>
</dbReference>
<proteinExistence type="predicted"/>
<evidence type="ECO:0000259" key="4">
    <source>
        <dbReference type="PROSITE" id="PS51379"/>
    </source>
</evidence>
<dbReference type="Gene3D" id="1.20.1440.230">
    <property type="entry name" value="NADH-ubiquinone oxidoreductase 51kDa subunit, iron-sulphur binding domain"/>
    <property type="match status" value="1"/>
</dbReference>
<keyword evidence="1" id="KW-0479">Metal-binding</keyword>
<dbReference type="SUPFAM" id="SSF140490">
    <property type="entry name" value="Nqo1C-terminal domain-like"/>
    <property type="match status" value="1"/>
</dbReference>
<dbReference type="SUPFAM" id="SSF142019">
    <property type="entry name" value="Nqo1 FMN-binding domain-like"/>
    <property type="match status" value="1"/>
</dbReference>
<dbReference type="SMART" id="SM00928">
    <property type="entry name" value="NADH_4Fe-4S"/>
    <property type="match status" value="1"/>
</dbReference>
<accession>A0ABX3GSB4</accession>
<dbReference type="Pfam" id="PF10589">
    <property type="entry name" value="NADH_4Fe-4S"/>
    <property type="match status" value="1"/>
</dbReference>
<dbReference type="PANTHER" id="PTHR43578:SF3">
    <property type="entry name" value="NADH-QUINONE OXIDOREDUCTASE SUBUNIT F"/>
    <property type="match status" value="1"/>
</dbReference>
<dbReference type="SUPFAM" id="SSF54862">
    <property type="entry name" value="4Fe-4S ferredoxins"/>
    <property type="match status" value="1"/>
</dbReference>
<dbReference type="InterPro" id="IPR017896">
    <property type="entry name" value="4Fe4S_Fe-S-bd"/>
</dbReference>
<feature type="domain" description="4Fe-4S ferredoxin-type" evidence="4">
    <location>
        <begin position="379"/>
        <end position="408"/>
    </location>
</feature>
<reference evidence="5 6" key="1">
    <citation type="submission" date="2016-11" db="EMBL/GenBank/DDBJ databases">
        <title>Paenibacillus species isolates.</title>
        <authorList>
            <person name="Beno S.M."/>
        </authorList>
    </citation>
    <scope>NUCLEOTIDE SEQUENCE [LARGE SCALE GENOMIC DNA]</scope>
    <source>
        <strain evidence="5 6">FSL H7-0433</strain>
    </source>
</reference>
<dbReference type="Proteomes" id="UP000187158">
    <property type="component" value="Unassembled WGS sequence"/>
</dbReference>
<dbReference type="Pfam" id="PF00037">
    <property type="entry name" value="Fer4"/>
    <property type="match status" value="1"/>
</dbReference>